<keyword evidence="3" id="KW-1185">Reference proteome</keyword>
<feature type="compositionally biased region" description="Basic and acidic residues" evidence="1">
    <location>
        <begin position="26"/>
        <end position="35"/>
    </location>
</feature>
<dbReference type="KEGG" id="ses:SARI_01164"/>
<gene>
    <name evidence="2" type="ordered locus">SARI_01164</name>
</gene>
<dbReference type="EMBL" id="CP000880">
    <property type="protein sequence ID" value="ABX21069.1"/>
    <property type="molecule type" value="Genomic_DNA"/>
</dbReference>
<organism evidence="2 3">
    <name type="scientific">Salmonella arizonae (strain ATCC BAA-731 / CDC346-86 / RSK2980)</name>
    <dbReference type="NCBI Taxonomy" id="41514"/>
    <lineage>
        <taxon>Bacteria</taxon>
        <taxon>Pseudomonadati</taxon>
        <taxon>Pseudomonadota</taxon>
        <taxon>Gammaproteobacteria</taxon>
        <taxon>Enterobacterales</taxon>
        <taxon>Enterobacteriaceae</taxon>
        <taxon>Salmonella</taxon>
    </lineage>
</organism>
<evidence type="ECO:0000313" key="2">
    <source>
        <dbReference type="EMBL" id="ABX21069.1"/>
    </source>
</evidence>
<dbReference type="AlphaFoldDB" id="A9MP88"/>
<reference evidence="2 3" key="1">
    <citation type="submission" date="2007-11" db="EMBL/GenBank/DDBJ databases">
        <authorList>
            <consortium name="The Salmonella enterica serovar Arizonae Genome Sequencing Project"/>
            <person name="McClelland M."/>
            <person name="Sanderson E.K."/>
            <person name="Porwollik S."/>
            <person name="Spieth J."/>
            <person name="Clifton W.S."/>
            <person name="Fulton R."/>
            <person name="Chunyan W."/>
            <person name="Wollam A."/>
            <person name="Shah N."/>
            <person name="Pepin K."/>
            <person name="Bhonagiri V."/>
            <person name="Nash W."/>
            <person name="Johnson M."/>
            <person name="Thiruvilangam P."/>
            <person name="Wilson R."/>
        </authorList>
    </citation>
    <scope>NUCLEOTIDE SEQUENCE [LARGE SCALE GENOMIC DNA]</scope>
    <source>
        <strain evidence="3">ATCC BAA-731 / CDC346-86 / RSK2980</strain>
    </source>
</reference>
<name>A9MP88_SALAR</name>
<protein>
    <submittedName>
        <fullName evidence="2">Uncharacterized protein</fullName>
    </submittedName>
</protein>
<proteinExistence type="predicted"/>
<evidence type="ECO:0000256" key="1">
    <source>
        <dbReference type="SAM" id="MobiDB-lite"/>
    </source>
</evidence>
<dbReference type="STRING" id="41514.SARI_01164"/>
<sequence length="59" mass="7026">MKRYWLIYLNKTTTVTRKITKMKLNEGKIKANERKNQKHASPKNDKLTKRNRTQVNGPI</sequence>
<dbReference type="Proteomes" id="UP000002084">
    <property type="component" value="Chromosome"/>
</dbReference>
<dbReference type="HOGENOM" id="CLU_2957970_0_0_6"/>
<evidence type="ECO:0000313" key="3">
    <source>
        <dbReference type="Proteomes" id="UP000002084"/>
    </source>
</evidence>
<accession>A9MP88</accession>
<feature type="region of interest" description="Disordered" evidence="1">
    <location>
        <begin position="26"/>
        <end position="59"/>
    </location>
</feature>